<dbReference type="RefSeq" id="WP_087584974.1">
    <property type="nucleotide sequence ID" value="NZ_CABMKR010000008.1"/>
</dbReference>
<proteinExistence type="predicted"/>
<dbReference type="EMBL" id="NDYO01000008">
    <property type="protein sequence ID" value="OUT11128.1"/>
    <property type="molecule type" value="Genomic_DNA"/>
</dbReference>
<sequence length="240" mass="27979">MARGYSDKIQKNKEIAEKIKKEQAGEVINIIGDFMIDKQKDLTTTTIFLDFLKKVEKGEVKNISIDDFAIFTKFNVVGDIYHEVMNKAINNFCTFFQRITTSKAKKPLAVKRYELFLNSIEQLKEAFSIKDNIPSHFTPAGRENEPYVYSGNFMPDKSNVITELNKAFYDLEHKGNKYFQFAKELKNDFEAFSNNQKAKDEFKKEMLRLIEIYEIDAYDFFSKAAFANAVVKFYYPKEAD</sequence>
<comment type="caution">
    <text evidence="1">The sequence shown here is derived from an EMBL/GenBank/DDBJ whole genome shotgun (WGS) entry which is preliminary data.</text>
</comment>
<gene>
    <name evidence="1" type="ORF">B9N62_07280</name>
</gene>
<name>A0A1Y5MRF1_9BACT</name>
<evidence type="ECO:0000313" key="1">
    <source>
        <dbReference type="EMBL" id="OUT11128.1"/>
    </source>
</evidence>
<protein>
    <submittedName>
        <fullName evidence="1">Uncharacterized protein</fullName>
    </submittedName>
</protein>
<evidence type="ECO:0000313" key="2">
    <source>
        <dbReference type="Proteomes" id="UP000195967"/>
    </source>
</evidence>
<organism evidence="1 2">
    <name type="scientific">Campylobacter concisus</name>
    <dbReference type="NCBI Taxonomy" id="199"/>
    <lineage>
        <taxon>Bacteria</taxon>
        <taxon>Pseudomonadati</taxon>
        <taxon>Campylobacterota</taxon>
        <taxon>Epsilonproteobacteria</taxon>
        <taxon>Campylobacterales</taxon>
        <taxon>Campylobacteraceae</taxon>
        <taxon>Campylobacter</taxon>
    </lineage>
</organism>
<dbReference type="AlphaFoldDB" id="A0A1Y5MRF1"/>
<reference evidence="1 2" key="1">
    <citation type="submission" date="2017-04" db="EMBL/GenBank/DDBJ databases">
        <title>Complete genome of Campylobacter concisus ATCC 33237T and draft genomes for an additional eight well characterized C. concisus strains.</title>
        <authorList>
            <person name="Cornelius A.J."/>
            <person name="Miller W.G."/>
            <person name="Lastovica A.J."/>
            <person name="On S.L."/>
            <person name="French N.P."/>
            <person name="Vandenberg O."/>
            <person name="Biggs P.J."/>
        </authorList>
    </citation>
    <scope>NUCLEOTIDE SEQUENCE [LARGE SCALE GENOMIC DNA]</scope>
    <source>
        <strain evidence="1 2">Lasto28.99</strain>
    </source>
</reference>
<dbReference type="Proteomes" id="UP000195967">
    <property type="component" value="Unassembled WGS sequence"/>
</dbReference>
<accession>A0A1Y5MRF1</accession>